<keyword evidence="5" id="KW-1185">Reference proteome</keyword>
<dbReference type="SUPFAM" id="SSF50249">
    <property type="entry name" value="Nucleic acid-binding proteins"/>
    <property type="match status" value="1"/>
</dbReference>
<evidence type="ECO:0000259" key="3">
    <source>
        <dbReference type="Pfam" id="PF16900"/>
    </source>
</evidence>
<reference evidence="4 5" key="1">
    <citation type="journal article" date="2024" name="bioRxiv">
        <title>A reference genome for Trichogramma kaykai: A tiny desert-dwelling parasitoid wasp with competing sex-ratio distorters.</title>
        <authorList>
            <person name="Culotta J."/>
            <person name="Lindsey A.R."/>
        </authorList>
    </citation>
    <scope>NUCLEOTIDE SEQUENCE [LARGE SCALE GENOMIC DNA]</scope>
    <source>
        <strain evidence="4 5">KSX58</strain>
    </source>
</reference>
<sequence>MLPGVRMRGGSLNEDIKTATEDVVEQQHQLTIKHEQPIQQQLQSIRKYQNEFRKCEDEEKQRQAYTNRSLCTSSQKLQKLESHAMTPVGQENLVYAQDDARARNAAIITAIIGTPTHSDVEEPAPRPLTSGKVVAKLGKLQLQMKSILCCLLHRNYIFRHFSVIQANEKYNNLKNEFEILLTDETTIHLYNENITFYTHTINYEDLSEILNKQTNTLFNTTAIVKNIQPLVNIHSTRTKKNYIKQEIELINDTNFKIILTLWGQPKNLNLEIFKIYSFTNLRITQGNYSKGLNTIVESTAIEDTESPIAIK</sequence>
<keyword evidence="2" id="KW-0175">Coiled coil</keyword>
<dbReference type="InterPro" id="IPR012340">
    <property type="entry name" value="NA-bd_OB-fold"/>
</dbReference>
<name>A0ABD2W3H2_9HYME</name>
<accession>A0ABD2W3H2</accession>
<feature type="coiled-coil region" evidence="2">
    <location>
        <begin position="38"/>
        <end position="68"/>
    </location>
</feature>
<dbReference type="Proteomes" id="UP001627154">
    <property type="component" value="Unassembled WGS sequence"/>
</dbReference>
<dbReference type="Gene3D" id="2.40.50.140">
    <property type="entry name" value="Nucleic acid-binding proteins"/>
    <property type="match status" value="1"/>
</dbReference>
<organism evidence="4 5">
    <name type="scientific">Trichogramma kaykai</name>
    <dbReference type="NCBI Taxonomy" id="54128"/>
    <lineage>
        <taxon>Eukaryota</taxon>
        <taxon>Metazoa</taxon>
        <taxon>Ecdysozoa</taxon>
        <taxon>Arthropoda</taxon>
        <taxon>Hexapoda</taxon>
        <taxon>Insecta</taxon>
        <taxon>Pterygota</taxon>
        <taxon>Neoptera</taxon>
        <taxon>Endopterygota</taxon>
        <taxon>Hymenoptera</taxon>
        <taxon>Apocrita</taxon>
        <taxon>Proctotrupomorpha</taxon>
        <taxon>Chalcidoidea</taxon>
        <taxon>Trichogrammatidae</taxon>
        <taxon>Trichogramma</taxon>
    </lineage>
</organism>
<dbReference type="GO" id="GO:0003677">
    <property type="term" value="F:DNA binding"/>
    <property type="evidence" value="ECO:0007669"/>
    <property type="project" value="UniProtKB-KW"/>
</dbReference>
<evidence type="ECO:0000256" key="1">
    <source>
        <dbReference type="ARBA" id="ARBA00023125"/>
    </source>
</evidence>
<evidence type="ECO:0000313" key="4">
    <source>
        <dbReference type="EMBL" id="KAL3387075.1"/>
    </source>
</evidence>
<proteinExistence type="predicted"/>
<dbReference type="AlphaFoldDB" id="A0ABD2W3H2"/>
<keyword evidence="1" id="KW-0238">DNA-binding</keyword>
<protein>
    <recommendedName>
        <fullName evidence="3">Replication protein A OB domain-containing protein</fullName>
    </recommendedName>
</protein>
<gene>
    <name evidence="4" type="ORF">TKK_017651</name>
</gene>
<comment type="caution">
    <text evidence="4">The sequence shown here is derived from an EMBL/GenBank/DDBJ whole genome shotgun (WGS) entry which is preliminary data.</text>
</comment>
<dbReference type="Pfam" id="PF16900">
    <property type="entry name" value="REPA_OB_2"/>
    <property type="match status" value="1"/>
</dbReference>
<evidence type="ECO:0000256" key="2">
    <source>
        <dbReference type="SAM" id="Coils"/>
    </source>
</evidence>
<evidence type="ECO:0000313" key="5">
    <source>
        <dbReference type="Proteomes" id="UP001627154"/>
    </source>
</evidence>
<dbReference type="EMBL" id="JBJJXI010000141">
    <property type="protein sequence ID" value="KAL3387075.1"/>
    <property type="molecule type" value="Genomic_DNA"/>
</dbReference>
<dbReference type="InterPro" id="IPR031657">
    <property type="entry name" value="REPA_OB_2"/>
</dbReference>
<feature type="domain" description="Replication protein A OB" evidence="3">
    <location>
        <begin position="206"/>
        <end position="295"/>
    </location>
</feature>